<feature type="compositionally biased region" description="Gly residues" evidence="2">
    <location>
        <begin position="145"/>
        <end position="154"/>
    </location>
</feature>
<keyword evidence="4" id="KW-1185">Reference proteome</keyword>
<sequence length="268" mass="27202">MASPSPVRVLSRLMVTPSPPPRQRELIPLTPWDLSMLDGDYISKGLLFAAPPSSWTTFTPPSPTLTCWPSTTPSPASSPPPITVTARAASSAALSPSTATGREGQGDEIVAEGVSIADILAPPGAGDVPRTPATRAARRAAFRSTGGGGVSGGGAHRRGHPGVRGGVAGGAGGVAAKAANGCRRRGGGLVASSPRFDVYGCDFGSGRPLAVRTGRANKFDGDVWLFPRREGGGSVKVEVALAPEDMAALEDDDELWAAVSAGAGTLDR</sequence>
<dbReference type="PANTHER" id="PTHR31896:SF37">
    <property type="entry name" value="OS07G0142700 PROTEIN"/>
    <property type="match status" value="1"/>
</dbReference>
<evidence type="ECO:0000256" key="2">
    <source>
        <dbReference type="SAM" id="MobiDB-lite"/>
    </source>
</evidence>
<reference evidence="3 4" key="2">
    <citation type="submission" date="2024-10" db="EMBL/GenBank/DDBJ databases">
        <authorList>
            <person name="Ryan C."/>
        </authorList>
    </citation>
    <scope>NUCLEOTIDE SEQUENCE [LARGE SCALE GENOMIC DNA]</scope>
</reference>
<dbReference type="Gene3D" id="3.30.559.10">
    <property type="entry name" value="Chloramphenicol acetyltransferase-like domain"/>
    <property type="match status" value="2"/>
</dbReference>
<dbReference type="GO" id="GO:0016747">
    <property type="term" value="F:acyltransferase activity, transferring groups other than amino-acyl groups"/>
    <property type="evidence" value="ECO:0007669"/>
    <property type="project" value="UniProtKB-ARBA"/>
</dbReference>
<protein>
    <submittedName>
        <fullName evidence="3">Uncharacterized protein</fullName>
    </submittedName>
</protein>
<feature type="region of interest" description="Disordered" evidence="2">
    <location>
        <begin position="143"/>
        <end position="164"/>
    </location>
</feature>
<dbReference type="Proteomes" id="UP001497457">
    <property type="component" value="Chromosome 21rd"/>
</dbReference>
<proteinExistence type="predicted"/>
<dbReference type="InterPro" id="IPR051283">
    <property type="entry name" value="Sec_Metabolite_Acyltrans"/>
</dbReference>
<organism evidence="3 4">
    <name type="scientific">Urochloa decumbens</name>
    <dbReference type="NCBI Taxonomy" id="240449"/>
    <lineage>
        <taxon>Eukaryota</taxon>
        <taxon>Viridiplantae</taxon>
        <taxon>Streptophyta</taxon>
        <taxon>Embryophyta</taxon>
        <taxon>Tracheophyta</taxon>
        <taxon>Spermatophyta</taxon>
        <taxon>Magnoliopsida</taxon>
        <taxon>Liliopsida</taxon>
        <taxon>Poales</taxon>
        <taxon>Poaceae</taxon>
        <taxon>PACMAD clade</taxon>
        <taxon>Panicoideae</taxon>
        <taxon>Panicodae</taxon>
        <taxon>Paniceae</taxon>
        <taxon>Melinidinae</taxon>
        <taxon>Urochloa</taxon>
    </lineage>
</organism>
<gene>
    <name evidence="3" type="ORF">URODEC1_LOCUS56217</name>
</gene>
<dbReference type="PANTHER" id="PTHR31896">
    <property type="entry name" value="FAMILY REGULATORY PROTEIN, PUTATIVE (AFU_ORTHOLOGUE AFUA_3G14730)-RELATED"/>
    <property type="match status" value="1"/>
</dbReference>
<evidence type="ECO:0000256" key="1">
    <source>
        <dbReference type="ARBA" id="ARBA00022679"/>
    </source>
</evidence>
<evidence type="ECO:0000313" key="3">
    <source>
        <dbReference type="EMBL" id="CAL4981614.1"/>
    </source>
</evidence>
<dbReference type="InterPro" id="IPR023213">
    <property type="entry name" value="CAT-like_dom_sf"/>
</dbReference>
<dbReference type="AlphaFoldDB" id="A0ABC9ALR2"/>
<accession>A0ABC9ALR2</accession>
<keyword evidence="1" id="KW-0808">Transferase</keyword>
<evidence type="ECO:0000313" key="4">
    <source>
        <dbReference type="Proteomes" id="UP001497457"/>
    </source>
</evidence>
<reference evidence="4" key="1">
    <citation type="submission" date="2024-06" db="EMBL/GenBank/DDBJ databases">
        <authorList>
            <person name="Ryan C."/>
        </authorList>
    </citation>
    <scope>NUCLEOTIDE SEQUENCE [LARGE SCALE GENOMIC DNA]</scope>
</reference>
<dbReference type="Pfam" id="PF02458">
    <property type="entry name" value="Transferase"/>
    <property type="match status" value="1"/>
</dbReference>
<dbReference type="EMBL" id="OZ075131">
    <property type="protein sequence ID" value="CAL4981614.1"/>
    <property type="molecule type" value="Genomic_DNA"/>
</dbReference>
<name>A0ABC9ALR2_9POAL</name>